<evidence type="ECO:0000256" key="3">
    <source>
        <dbReference type="SAM" id="MobiDB-lite"/>
    </source>
</evidence>
<name>A0A7R8U9N6_HERIL</name>
<evidence type="ECO:0000313" key="6">
    <source>
        <dbReference type="Proteomes" id="UP000594454"/>
    </source>
</evidence>
<dbReference type="OrthoDB" id="6379191at2759"/>
<dbReference type="Proteomes" id="UP000594454">
    <property type="component" value="Chromosome 1"/>
</dbReference>
<dbReference type="InParanoid" id="A0A7R8U9N6"/>
<dbReference type="GO" id="GO:0062129">
    <property type="term" value="C:chitin-based extracellular matrix"/>
    <property type="evidence" value="ECO:0007669"/>
    <property type="project" value="TreeGrafter"/>
</dbReference>
<dbReference type="PROSITE" id="PS00233">
    <property type="entry name" value="CHIT_BIND_RR_1"/>
    <property type="match status" value="1"/>
</dbReference>
<dbReference type="PANTHER" id="PTHR10380">
    <property type="entry name" value="CUTICLE PROTEIN"/>
    <property type="match status" value="1"/>
</dbReference>
<dbReference type="EMBL" id="LR899009">
    <property type="protein sequence ID" value="CAD7076735.1"/>
    <property type="molecule type" value="Genomic_DNA"/>
</dbReference>
<proteinExistence type="predicted"/>
<accession>A0A7R8U9N6</accession>
<dbReference type="AlphaFoldDB" id="A0A7R8U9N6"/>
<keyword evidence="4" id="KW-0732">Signal</keyword>
<feature type="compositionally biased region" description="Low complexity" evidence="3">
    <location>
        <begin position="170"/>
        <end position="218"/>
    </location>
</feature>
<dbReference type="OMA" id="YAGQFGQ"/>
<dbReference type="PANTHER" id="PTHR10380:SF230">
    <property type="entry name" value="CUTICULAR PROTEIN 47EE"/>
    <property type="match status" value="1"/>
</dbReference>
<feature type="region of interest" description="Disordered" evidence="3">
    <location>
        <begin position="170"/>
        <end position="292"/>
    </location>
</feature>
<dbReference type="InterPro" id="IPR031311">
    <property type="entry name" value="CHIT_BIND_RR_consensus"/>
</dbReference>
<reference evidence="5 6" key="1">
    <citation type="submission" date="2020-11" db="EMBL/GenBank/DDBJ databases">
        <authorList>
            <person name="Wallbank WR R."/>
            <person name="Pardo Diaz C."/>
            <person name="Kozak K."/>
            <person name="Martin S."/>
            <person name="Jiggins C."/>
            <person name="Moest M."/>
            <person name="Warren A I."/>
            <person name="Generalovic N T."/>
            <person name="Byers J.R.P. K."/>
            <person name="Montejo-Kovacevich G."/>
            <person name="Yen C E."/>
        </authorList>
    </citation>
    <scope>NUCLEOTIDE SEQUENCE [LARGE SCALE GENOMIC DNA]</scope>
</reference>
<protein>
    <submittedName>
        <fullName evidence="5">Uncharacterized protein</fullName>
    </submittedName>
</protein>
<dbReference type="GO" id="GO:0008010">
    <property type="term" value="F:structural constituent of chitin-based larval cuticle"/>
    <property type="evidence" value="ECO:0007669"/>
    <property type="project" value="TreeGrafter"/>
</dbReference>
<evidence type="ECO:0000256" key="1">
    <source>
        <dbReference type="ARBA" id="ARBA00022460"/>
    </source>
</evidence>
<evidence type="ECO:0000256" key="4">
    <source>
        <dbReference type="SAM" id="SignalP"/>
    </source>
</evidence>
<sequence length="292" mass="33680">MLLWQLLIIAAAIYECVCAPQQATVFNQNPFNRIQPPFPRFNTQPVYQPPILPQNIYRPYSPQNYVPITSYQNDVSFDGSFAYGYSSGDGTTAQAQGYLKNAGQKDLEAQVVQGSYSYTSPEGTPIRVNYIADENGFRAEGAHLPTPPPIPEAIAKSLDYIARVQPLQPYNQNQNNFPSYNQQQQFQQQQRLDQLGLPPFQSQQPQQYQTPQLQPQRQTFGQSSLRQPNRQFQQQPQQQNQQQFRQQQQQNQQQQPQQQPQGQQQQLTQPLLNRPNQIPTQFGYNKFGRFKK</sequence>
<dbReference type="Pfam" id="PF00379">
    <property type="entry name" value="Chitin_bind_4"/>
    <property type="match status" value="1"/>
</dbReference>
<dbReference type="InterPro" id="IPR050468">
    <property type="entry name" value="Cuticle_Struct_Prot"/>
</dbReference>
<organism evidence="5 6">
    <name type="scientific">Hermetia illucens</name>
    <name type="common">Black soldier fly</name>
    <dbReference type="NCBI Taxonomy" id="343691"/>
    <lineage>
        <taxon>Eukaryota</taxon>
        <taxon>Metazoa</taxon>
        <taxon>Ecdysozoa</taxon>
        <taxon>Arthropoda</taxon>
        <taxon>Hexapoda</taxon>
        <taxon>Insecta</taxon>
        <taxon>Pterygota</taxon>
        <taxon>Neoptera</taxon>
        <taxon>Endopterygota</taxon>
        <taxon>Diptera</taxon>
        <taxon>Brachycera</taxon>
        <taxon>Stratiomyomorpha</taxon>
        <taxon>Stratiomyidae</taxon>
        <taxon>Hermetiinae</taxon>
        <taxon>Hermetia</taxon>
    </lineage>
</organism>
<feature type="compositionally biased region" description="Low complexity" evidence="3">
    <location>
        <begin position="225"/>
        <end position="277"/>
    </location>
</feature>
<dbReference type="PROSITE" id="PS51155">
    <property type="entry name" value="CHIT_BIND_RR_2"/>
    <property type="match status" value="1"/>
</dbReference>
<keyword evidence="1 2" id="KW-0193">Cuticle</keyword>
<keyword evidence="6" id="KW-1185">Reference proteome</keyword>
<feature type="chain" id="PRO_5031527495" evidence="4">
    <location>
        <begin position="19"/>
        <end position="292"/>
    </location>
</feature>
<gene>
    <name evidence="5" type="ORF">HERILL_LOCUS134</name>
</gene>
<feature type="signal peptide" evidence="4">
    <location>
        <begin position="1"/>
        <end position="18"/>
    </location>
</feature>
<dbReference type="PRINTS" id="PR00947">
    <property type="entry name" value="CUTICLE"/>
</dbReference>
<dbReference type="InterPro" id="IPR000618">
    <property type="entry name" value="Insect_cuticle"/>
</dbReference>
<evidence type="ECO:0000256" key="2">
    <source>
        <dbReference type="PROSITE-ProRule" id="PRU00497"/>
    </source>
</evidence>
<evidence type="ECO:0000313" key="5">
    <source>
        <dbReference type="EMBL" id="CAD7076735.1"/>
    </source>
</evidence>